<dbReference type="SUPFAM" id="SSF46894">
    <property type="entry name" value="C-terminal effector domain of the bipartite response regulators"/>
    <property type="match status" value="1"/>
</dbReference>
<dbReference type="GO" id="GO:0006355">
    <property type="term" value="P:regulation of DNA-templated transcription"/>
    <property type="evidence" value="ECO:0007669"/>
    <property type="project" value="InterPro"/>
</dbReference>
<organism evidence="6 7">
    <name type="scientific">Phreatobacter cathodiphilus</name>
    <dbReference type="NCBI Taxonomy" id="1868589"/>
    <lineage>
        <taxon>Bacteria</taxon>
        <taxon>Pseudomonadati</taxon>
        <taxon>Pseudomonadota</taxon>
        <taxon>Alphaproteobacteria</taxon>
        <taxon>Hyphomicrobiales</taxon>
        <taxon>Phreatobacteraceae</taxon>
        <taxon>Phreatobacter</taxon>
    </lineage>
</organism>
<dbReference type="PANTHER" id="PTHR44688">
    <property type="entry name" value="DNA-BINDING TRANSCRIPTIONAL ACTIVATOR DEVR_DOSR"/>
    <property type="match status" value="1"/>
</dbReference>
<evidence type="ECO:0000259" key="5">
    <source>
        <dbReference type="PROSITE" id="PS50043"/>
    </source>
</evidence>
<sequence>MRVCMQTRMQNSGGRPSARRPMEDAMHVLDIGQFAGRGAVPHGSLADLISRIGRPDFGKSLLALSRLAVGADHVTAFAEAPGDRIGTVVAENGGPRPLARTVAERYVRHHWQSDPVTRLLRGPEGRRIIVDIDADDVEKGDYRRDCYAAVSLGHRLSVAESRGARTMRLNFYRARGEDFRPEDVERLGGMAEMLLAMLWRHEETAAADENPEALFNARLASLAPGLSVRERQVCALIALGVTSEGIGLRLDIGLNTVLTYRKRAYARLGISSQNELMRRLMS</sequence>
<reference evidence="6 7" key="1">
    <citation type="submission" date="2018-03" db="EMBL/GenBank/DDBJ databases">
        <title>Genome sequencing of Phreatobacter sp.</title>
        <authorList>
            <person name="Kim S.-J."/>
            <person name="Heo J."/>
            <person name="Kwon S.-W."/>
        </authorList>
    </citation>
    <scope>NUCLEOTIDE SEQUENCE [LARGE SCALE GENOMIC DNA]</scope>
    <source>
        <strain evidence="6 7">S-12</strain>
    </source>
</reference>
<proteinExistence type="predicted"/>
<evidence type="ECO:0000256" key="3">
    <source>
        <dbReference type="ARBA" id="ARBA00023163"/>
    </source>
</evidence>
<dbReference type="OrthoDB" id="343383at2"/>
<dbReference type="GO" id="GO:0003677">
    <property type="term" value="F:DNA binding"/>
    <property type="evidence" value="ECO:0007669"/>
    <property type="project" value="UniProtKB-KW"/>
</dbReference>
<dbReference type="Gene3D" id="1.10.10.10">
    <property type="entry name" value="Winged helix-like DNA-binding domain superfamily/Winged helix DNA-binding domain"/>
    <property type="match status" value="1"/>
</dbReference>
<evidence type="ECO:0000256" key="2">
    <source>
        <dbReference type="ARBA" id="ARBA00023125"/>
    </source>
</evidence>
<protein>
    <recommendedName>
        <fullName evidence="5">HTH luxR-type domain-containing protein</fullName>
    </recommendedName>
</protein>
<dbReference type="SMART" id="SM00421">
    <property type="entry name" value="HTH_LUXR"/>
    <property type="match status" value="1"/>
</dbReference>
<keyword evidence="3" id="KW-0804">Transcription</keyword>
<evidence type="ECO:0000313" key="6">
    <source>
        <dbReference type="EMBL" id="AVO44158.1"/>
    </source>
</evidence>
<dbReference type="KEGG" id="phr:C6569_03245"/>
<dbReference type="Proteomes" id="UP000237889">
    <property type="component" value="Chromosome"/>
</dbReference>
<dbReference type="EMBL" id="CP027668">
    <property type="protein sequence ID" value="AVO44158.1"/>
    <property type="molecule type" value="Genomic_DNA"/>
</dbReference>
<dbReference type="AlphaFoldDB" id="A0A2S0N7N0"/>
<dbReference type="PANTHER" id="PTHR44688:SF16">
    <property type="entry name" value="DNA-BINDING TRANSCRIPTIONAL ACTIVATOR DEVR_DOSR"/>
    <property type="match status" value="1"/>
</dbReference>
<evidence type="ECO:0000313" key="7">
    <source>
        <dbReference type="Proteomes" id="UP000237889"/>
    </source>
</evidence>
<accession>A0A2S0N7N0</accession>
<dbReference type="PROSITE" id="PS00622">
    <property type="entry name" value="HTH_LUXR_1"/>
    <property type="match status" value="1"/>
</dbReference>
<dbReference type="InterPro" id="IPR016032">
    <property type="entry name" value="Sig_transdc_resp-reg_C-effctor"/>
</dbReference>
<keyword evidence="7" id="KW-1185">Reference proteome</keyword>
<gene>
    <name evidence="6" type="ORF">C6569_03245</name>
</gene>
<dbReference type="PRINTS" id="PR00038">
    <property type="entry name" value="HTHLUXR"/>
</dbReference>
<keyword evidence="2" id="KW-0238">DNA-binding</keyword>
<name>A0A2S0N7N0_9HYPH</name>
<keyword evidence="1" id="KW-0805">Transcription regulation</keyword>
<dbReference type="InterPro" id="IPR036388">
    <property type="entry name" value="WH-like_DNA-bd_sf"/>
</dbReference>
<evidence type="ECO:0000256" key="1">
    <source>
        <dbReference type="ARBA" id="ARBA00023015"/>
    </source>
</evidence>
<dbReference type="InterPro" id="IPR000792">
    <property type="entry name" value="Tscrpt_reg_LuxR_C"/>
</dbReference>
<evidence type="ECO:0000256" key="4">
    <source>
        <dbReference type="SAM" id="MobiDB-lite"/>
    </source>
</evidence>
<feature type="region of interest" description="Disordered" evidence="4">
    <location>
        <begin position="1"/>
        <end position="20"/>
    </location>
</feature>
<feature type="domain" description="HTH luxR-type" evidence="5">
    <location>
        <begin position="219"/>
        <end position="282"/>
    </location>
</feature>
<dbReference type="Pfam" id="PF00196">
    <property type="entry name" value="GerE"/>
    <property type="match status" value="1"/>
</dbReference>
<dbReference type="PROSITE" id="PS50043">
    <property type="entry name" value="HTH_LUXR_2"/>
    <property type="match status" value="1"/>
</dbReference>